<proteinExistence type="predicted"/>
<gene>
    <name evidence="2" type="ORF">Adt_25853</name>
</gene>
<dbReference type="Pfam" id="PF07734">
    <property type="entry name" value="FBA_1"/>
    <property type="match status" value="1"/>
</dbReference>
<evidence type="ECO:0000313" key="2">
    <source>
        <dbReference type="EMBL" id="KAL2490225.1"/>
    </source>
</evidence>
<protein>
    <submittedName>
        <fullName evidence="2">F-box/kelch-repeat protein</fullName>
    </submittedName>
</protein>
<reference evidence="3" key="1">
    <citation type="submission" date="2024-07" db="EMBL/GenBank/DDBJ databases">
        <title>Two chromosome-level genome assemblies of Korean endemic species Abeliophyllum distichum and Forsythia ovata (Oleaceae).</title>
        <authorList>
            <person name="Jang H."/>
        </authorList>
    </citation>
    <scope>NUCLEOTIDE SEQUENCE [LARGE SCALE GENOMIC DNA]</scope>
</reference>
<dbReference type="Pfam" id="PF00646">
    <property type="entry name" value="F-box"/>
    <property type="match status" value="1"/>
</dbReference>
<dbReference type="PROSITE" id="PS50181">
    <property type="entry name" value="FBOX"/>
    <property type="match status" value="1"/>
</dbReference>
<name>A0ABD1RP98_9LAMI</name>
<dbReference type="NCBIfam" id="TIGR01640">
    <property type="entry name" value="F_box_assoc_1"/>
    <property type="match status" value="1"/>
</dbReference>
<evidence type="ECO:0000259" key="1">
    <source>
        <dbReference type="PROSITE" id="PS50181"/>
    </source>
</evidence>
<comment type="caution">
    <text evidence="2">The sequence shown here is derived from an EMBL/GenBank/DDBJ whole genome shotgun (WGS) entry which is preliminary data.</text>
</comment>
<dbReference type="InterPro" id="IPR001810">
    <property type="entry name" value="F-box_dom"/>
</dbReference>
<dbReference type="Gene3D" id="1.20.1280.50">
    <property type="match status" value="1"/>
</dbReference>
<dbReference type="InterPro" id="IPR036047">
    <property type="entry name" value="F-box-like_dom_sf"/>
</dbReference>
<dbReference type="PANTHER" id="PTHR31672">
    <property type="entry name" value="BNACNNG10540D PROTEIN"/>
    <property type="match status" value="1"/>
</dbReference>
<evidence type="ECO:0000313" key="3">
    <source>
        <dbReference type="Proteomes" id="UP001604336"/>
    </source>
</evidence>
<dbReference type="Proteomes" id="UP001604336">
    <property type="component" value="Unassembled WGS sequence"/>
</dbReference>
<feature type="domain" description="F-box" evidence="1">
    <location>
        <begin position="5"/>
        <end position="51"/>
    </location>
</feature>
<sequence length="383" mass="43822">MRDNHDIFSSLPQDVVFQILLKLPTKSLLLVRCVSKSFASLISHHHFLRLVTSSTAATSSCDGGACDPCHLLYYESTDYTKQYISFHGATGFSLCKRLEAPFKSVHGYLRLVGSSNGLICFFDTNYFTYIGTVILWNPLIRRFQILLDTHRFHRFTTKFSHTAVGFGFDHKIVDFKVVQILHDWDYECESGRQALVYGIKNKSWRKIGVVVPCFMLKNWSSNVFVNGAVHWLAYTRITDDGRPNCIMAFNISEEVFKVMQLPQDLGLNFRESRLSPSVDEKSLALFISYSDNAGERWDMWLMNEYGKFVSWTKKYSIVQNHMVPLKFVNNGEDLLAMSNENLVLLDLEKEETKNLEVSGLLLSFYTAGFVPSLALLDDGQRCD</sequence>
<keyword evidence="3" id="KW-1185">Reference proteome</keyword>
<dbReference type="SMART" id="SM00256">
    <property type="entry name" value="FBOX"/>
    <property type="match status" value="1"/>
</dbReference>
<organism evidence="2 3">
    <name type="scientific">Abeliophyllum distichum</name>
    <dbReference type="NCBI Taxonomy" id="126358"/>
    <lineage>
        <taxon>Eukaryota</taxon>
        <taxon>Viridiplantae</taxon>
        <taxon>Streptophyta</taxon>
        <taxon>Embryophyta</taxon>
        <taxon>Tracheophyta</taxon>
        <taxon>Spermatophyta</taxon>
        <taxon>Magnoliopsida</taxon>
        <taxon>eudicotyledons</taxon>
        <taxon>Gunneridae</taxon>
        <taxon>Pentapetalae</taxon>
        <taxon>asterids</taxon>
        <taxon>lamiids</taxon>
        <taxon>Lamiales</taxon>
        <taxon>Oleaceae</taxon>
        <taxon>Forsythieae</taxon>
        <taxon>Abeliophyllum</taxon>
    </lineage>
</organism>
<dbReference type="AlphaFoldDB" id="A0ABD1RP98"/>
<accession>A0ABD1RP98</accession>
<dbReference type="InterPro" id="IPR006527">
    <property type="entry name" value="F-box-assoc_dom_typ1"/>
</dbReference>
<dbReference type="InterPro" id="IPR017451">
    <property type="entry name" value="F-box-assoc_interact_dom"/>
</dbReference>
<dbReference type="InterPro" id="IPR050796">
    <property type="entry name" value="SCF_F-box_component"/>
</dbReference>
<dbReference type="EMBL" id="JBFOLK010000008">
    <property type="protein sequence ID" value="KAL2490225.1"/>
    <property type="molecule type" value="Genomic_DNA"/>
</dbReference>
<dbReference type="SUPFAM" id="SSF81383">
    <property type="entry name" value="F-box domain"/>
    <property type="match status" value="1"/>
</dbReference>
<dbReference type="PANTHER" id="PTHR31672:SF13">
    <property type="entry name" value="F-BOX PROTEIN CPR30-LIKE"/>
    <property type="match status" value="1"/>
</dbReference>